<evidence type="ECO:0000313" key="1">
    <source>
        <dbReference type="EMBL" id="TFK67237.1"/>
    </source>
</evidence>
<name>A0ACD3AQQ1_9AGAR</name>
<dbReference type="Proteomes" id="UP000308600">
    <property type="component" value="Unassembled WGS sequence"/>
</dbReference>
<accession>A0ACD3AQQ1</accession>
<gene>
    <name evidence="1" type="ORF">BDN72DRAFT_899121</name>
</gene>
<keyword evidence="2" id="KW-1185">Reference proteome</keyword>
<organism evidence="1 2">
    <name type="scientific">Pluteus cervinus</name>
    <dbReference type="NCBI Taxonomy" id="181527"/>
    <lineage>
        <taxon>Eukaryota</taxon>
        <taxon>Fungi</taxon>
        <taxon>Dikarya</taxon>
        <taxon>Basidiomycota</taxon>
        <taxon>Agaricomycotina</taxon>
        <taxon>Agaricomycetes</taxon>
        <taxon>Agaricomycetidae</taxon>
        <taxon>Agaricales</taxon>
        <taxon>Pluteineae</taxon>
        <taxon>Pluteaceae</taxon>
        <taxon>Pluteus</taxon>
    </lineage>
</organism>
<sequence>MSNQGQPANSIPFSDSDSDHEESSNGGLPVLPQVETGDKPHSRFFLPDDFIILKVEATLFRVPGFILKDHSTKLREFLAAQPATTLKPEAPITLEDIRAVDFEHFLSVLLPRFVPSFIFGS</sequence>
<dbReference type="EMBL" id="ML208381">
    <property type="protein sequence ID" value="TFK67237.1"/>
    <property type="molecule type" value="Genomic_DNA"/>
</dbReference>
<protein>
    <submittedName>
        <fullName evidence="1">Uncharacterized protein</fullName>
    </submittedName>
</protein>
<reference evidence="1 2" key="1">
    <citation type="journal article" date="2019" name="Nat. Ecol. Evol.">
        <title>Megaphylogeny resolves global patterns of mushroom evolution.</title>
        <authorList>
            <person name="Varga T."/>
            <person name="Krizsan K."/>
            <person name="Foldi C."/>
            <person name="Dima B."/>
            <person name="Sanchez-Garcia M."/>
            <person name="Sanchez-Ramirez S."/>
            <person name="Szollosi G.J."/>
            <person name="Szarkandi J.G."/>
            <person name="Papp V."/>
            <person name="Albert L."/>
            <person name="Andreopoulos W."/>
            <person name="Angelini C."/>
            <person name="Antonin V."/>
            <person name="Barry K.W."/>
            <person name="Bougher N.L."/>
            <person name="Buchanan P."/>
            <person name="Buyck B."/>
            <person name="Bense V."/>
            <person name="Catcheside P."/>
            <person name="Chovatia M."/>
            <person name="Cooper J."/>
            <person name="Damon W."/>
            <person name="Desjardin D."/>
            <person name="Finy P."/>
            <person name="Geml J."/>
            <person name="Haridas S."/>
            <person name="Hughes K."/>
            <person name="Justo A."/>
            <person name="Karasinski D."/>
            <person name="Kautmanova I."/>
            <person name="Kiss B."/>
            <person name="Kocsube S."/>
            <person name="Kotiranta H."/>
            <person name="LaButti K.M."/>
            <person name="Lechner B.E."/>
            <person name="Liimatainen K."/>
            <person name="Lipzen A."/>
            <person name="Lukacs Z."/>
            <person name="Mihaltcheva S."/>
            <person name="Morgado L.N."/>
            <person name="Niskanen T."/>
            <person name="Noordeloos M.E."/>
            <person name="Ohm R.A."/>
            <person name="Ortiz-Santana B."/>
            <person name="Ovrebo C."/>
            <person name="Racz N."/>
            <person name="Riley R."/>
            <person name="Savchenko A."/>
            <person name="Shiryaev A."/>
            <person name="Soop K."/>
            <person name="Spirin V."/>
            <person name="Szebenyi C."/>
            <person name="Tomsovsky M."/>
            <person name="Tulloss R.E."/>
            <person name="Uehling J."/>
            <person name="Grigoriev I.V."/>
            <person name="Vagvolgyi C."/>
            <person name="Papp T."/>
            <person name="Martin F.M."/>
            <person name="Miettinen O."/>
            <person name="Hibbett D.S."/>
            <person name="Nagy L.G."/>
        </authorList>
    </citation>
    <scope>NUCLEOTIDE SEQUENCE [LARGE SCALE GENOMIC DNA]</scope>
    <source>
        <strain evidence="1 2">NL-1719</strain>
    </source>
</reference>
<proteinExistence type="predicted"/>
<evidence type="ECO:0000313" key="2">
    <source>
        <dbReference type="Proteomes" id="UP000308600"/>
    </source>
</evidence>